<dbReference type="Pfam" id="PF02878">
    <property type="entry name" value="PGM_PMM_I"/>
    <property type="match status" value="1"/>
</dbReference>
<comment type="caution">
    <text evidence="16">The sequence shown here is derived from an EMBL/GenBank/DDBJ whole genome shotgun (WGS) entry which is preliminary data.</text>
</comment>
<dbReference type="GO" id="GO:0005975">
    <property type="term" value="P:carbohydrate metabolic process"/>
    <property type="evidence" value="ECO:0007669"/>
    <property type="project" value="InterPro"/>
</dbReference>
<dbReference type="Gene3D" id="3.40.120.10">
    <property type="entry name" value="Alpha-D-Glucose-1,6-Bisphosphate, subunit A, domain 3"/>
    <property type="match status" value="3"/>
</dbReference>
<dbReference type="EMBL" id="JAPDOD010000047">
    <property type="protein sequence ID" value="MDA0165434.1"/>
    <property type="molecule type" value="Genomic_DNA"/>
</dbReference>
<dbReference type="GO" id="GO:0006048">
    <property type="term" value="P:UDP-N-acetylglucosamine biosynthetic process"/>
    <property type="evidence" value="ECO:0007669"/>
    <property type="project" value="TreeGrafter"/>
</dbReference>
<feature type="active site" description="Phosphoserine intermediate" evidence="9">
    <location>
        <position position="109"/>
    </location>
</feature>
<dbReference type="FunFam" id="3.40.120.10:FF:000001">
    <property type="entry name" value="Phosphoglucosamine mutase"/>
    <property type="match status" value="1"/>
</dbReference>
<feature type="domain" description="Alpha-D-phosphohexomutase alpha/beta/alpha" evidence="14">
    <location>
        <begin position="162"/>
        <end position="258"/>
    </location>
</feature>
<evidence type="ECO:0000313" key="17">
    <source>
        <dbReference type="Proteomes" id="UP001149140"/>
    </source>
</evidence>
<dbReference type="EC" id="5.4.2.10" evidence="7 9"/>
<evidence type="ECO:0000256" key="3">
    <source>
        <dbReference type="ARBA" id="ARBA00022723"/>
    </source>
</evidence>
<dbReference type="InterPro" id="IPR006352">
    <property type="entry name" value="GlmM_bact"/>
</dbReference>
<feature type="binding site" evidence="9">
    <location>
        <position position="245"/>
    </location>
    <ligand>
        <name>Mg(2+)</name>
        <dbReference type="ChEBI" id="CHEBI:18420"/>
    </ligand>
</feature>
<evidence type="ECO:0000256" key="11">
    <source>
        <dbReference type="RuleBase" id="RU004327"/>
    </source>
</evidence>
<comment type="similarity">
    <text evidence="1 9 10">Belongs to the phosphohexose mutase family.</text>
</comment>
<dbReference type="NCBIfam" id="TIGR01455">
    <property type="entry name" value="glmM"/>
    <property type="match status" value="1"/>
</dbReference>
<reference evidence="16" key="1">
    <citation type="submission" date="2022-10" db="EMBL/GenBank/DDBJ databases">
        <title>The WGS of Solirubrobacter ginsenosidimutans DSM 21036.</title>
        <authorList>
            <person name="Jiang Z."/>
        </authorList>
    </citation>
    <scope>NUCLEOTIDE SEQUENCE</scope>
    <source>
        <strain evidence="16">DSM 21036</strain>
    </source>
</reference>
<evidence type="ECO:0000256" key="7">
    <source>
        <dbReference type="ARBA" id="ARBA00066330"/>
    </source>
</evidence>
<dbReference type="InterPro" id="IPR005845">
    <property type="entry name" value="A-D-PHexomutase_a/b/a-II"/>
</dbReference>
<dbReference type="HAMAP" id="MF_01554_B">
    <property type="entry name" value="GlmM_B"/>
    <property type="match status" value="1"/>
</dbReference>
<dbReference type="AlphaFoldDB" id="A0A9X3S468"/>
<keyword evidence="17" id="KW-1185">Reference proteome</keyword>
<dbReference type="PANTHER" id="PTHR42946">
    <property type="entry name" value="PHOSPHOHEXOSE MUTASE"/>
    <property type="match status" value="1"/>
</dbReference>
<dbReference type="InterPro" id="IPR016066">
    <property type="entry name" value="A-D-PHexomutase_CS"/>
</dbReference>
<dbReference type="GO" id="GO:0005829">
    <property type="term" value="C:cytosol"/>
    <property type="evidence" value="ECO:0007669"/>
    <property type="project" value="TreeGrafter"/>
</dbReference>
<dbReference type="InterPro" id="IPR005846">
    <property type="entry name" value="A-D-PHexomutase_a/b/a-III"/>
</dbReference>
<dbReference type="PRINTS" id="PR00509">
    <property type="entry name" value="PGMPMM"/>
</dbReference>
<feature type="binding site" evidence="9">
    <location>
        <position position="249"/>
    </location>
    <ligand>
        <name>Mg(2+)</name>
        <dbReference type="ChEBI" id="CHEBI:18420"/>
    </ligand>
</feature>
<feature type="domain" description="Alpha-D-phosphohexomutase C-terminal" evidence="12">
    <location>
        <begin position="375"/>
        <end position="438"/>
    </location>
</feature>
<dbReference type="Pfam" id="PF02880">
    <property type="entry name" value="PGM_PMM_III"/>
    <property type="match status" value="1"/>
</dbReference>
<evidence type="ECO:0000256" key="4">
    <source>
        <dbReference type="ARBA" id="ARBA00022842"/>
    </source>
</evidence>
<comment type="catalytic activity">
    <reaction evidence="6 9 11">
        <text>alpha-D-glucosamine 1-phosphate = D-glucosamine 6-phosphate</text>
        <dbReference type="Rhea" id="RHEA:23424"/>
        <dbReference type="ChEBI" id="CHEBI:58516"/>
        <dbReference type="ChEBI" id="CHEBI:58725"/>
        <dbReference type="EC" id="5.4.2.10"/>
    </reaction>
</comment>
<feature type="domain" description="Alpha-D-phosphohexomutase alpha/beta/alpha" evidence="15">
    <location>
        <begin position="262"/>
        <end position="360"/>
    </location>
</feature>
<name>A0A9X3S468_9ACTN</name>
<comment type="PTM">
    <text evidence="9">Activated by phosphorylation.</text>
</comment>
<dbReference type="Proteomes" id="UP001149140">
    <property type="component" value="Unassembled WGS sequence"/>
</dbReference>
<dbReference type="Gene3D" id="3.30.310.50">
    <property type="entry name" value="Alpha-D-phosphohexomutase, C-terminal domain"/>
    <property type="match status" value="1"/>
</dbReference>
<keyword evidence="4 9" id="KW-0460">Magnesium</keyword>
<dbReference type="SUPFAM" id="SSF53738">
    <property type="entry name" value="Phosphoglucomutase, first 3 domains"/>
    <property type="match status" value="3"/>
</dbReference>
<evidence type="ECO:0000259" key="15">
    <source>
        <dbReference type="Pfam" id="PF02880"/>
    </source>
</evidence>
<accession>A0A9X3S468</accession>
<feature type="binding site" evidence="9">
    <location>
        <position position="247"/>
    </location>
    <ligand>
        <name>Mg(2+)</name>
        <dbReference type="ChEBI" id="CHEBI:18420"/>
    </ligand>
</feature>
<dbReference type="InterPro" id="IPR005841">
    <property type="entry name" value="Alpha-D-phosphohexomutase_SF"/>
</dbReference>
<dbReference type="InterPro" id="IPR016055">
    <property type="entry name" value="A-D-PHexomutase_a/b/a-I/II/III"/>
</dbReference>
<organism evidence="16 17">
    <name type="scientific">Solirubrobacter ginsenosidimutans</name>
    <dbReference type="NCBI Taxonomy" id="490573"/>
    <lineage>
        <taxon>Bacteria</taxon>
        <taxon>Bacillati</taxon>
        <taxon>Actinomycetota</taxon>
        <taxon>Thermoleophilia</taxon>
        <taxon>Solirubrobacterales</taxon>
        <taxon>Solirubrobacteraceae</taxon>
        <taxon>Solirubrobacter</taxon>
    </lineage>
</organism>
<dbReference type="GO" id="GO:0000287">
    <property type="term" value="F:magnesium ion binding"/>
    <property type="evidence" value="ECO:0007669"/>
    <property type="project" value="UniProtKB-UniRule"/>
</dbReference>
<evidence type="ECO:0000256" key="10">
    <source>
        <dbReference type="RuleBase" id="RU004326"/>
    </source>
</evidence>
<evidence type="ECO:0000256" key="1">
    <source>
        <dbReference type="ARBA" id="ARBA00010231"/>
    </source>
</evidence>
<dbReference type="PROSITE" id="PS00710">
    <property type="entry name" value="PGM_PMM"/>
    <property type="match status" value="1"/>
</dbReference>
<dbReference type="FunFam" id="3.40.120.10:FF:000002">
    <property type="entry name" value="Phosphoglucosamine mutase"/>
    <property type="match status" value="1"/>
</dbReference>
<dbReference type="GO" id="GO:0008966">
    <property type="term" value="F:phosphoglucosamine mutase activity"/>
    <property type="evidence" value="ECO:0007669"/>
    <property type="project" value="UniProtKB-UniRule"/>
</dbReference>
<dbReference type="GO" id="GO:0004615">
    <property type="term" value="F:phosphomannomutase activity"/>
    <property type="evidence" value="ECO:0007669"/>
    <property type="project" value="TreeGrafter"/>
</dbReference>
<keyword evidence="3 9" id="KW-0479">Metal-binding</keyword>
<dbReference type="SUPFAM" id="SSF55957">
    <property type="entry name" value="Phosphoglucomutase, C-terminal domain"/>
    <property type="match status" value="1"/>
</dbReference>
<dbReference type="FunFam" id="3.30.310.50:FF:000001">
    <property type="entry name" value="Phosphoglucosamine mutase"/>
    <property type="match status" value="1"/>
</dbReference>
<evidence type="ECO:0000259" key="12">
    <source>
        <dbReference type="Pfam" id="PF00408"/>
    </source>
</evidence>
<dbReference type="GO" id="GO:0009252">
    <property type="term" value="P:peptidoglycan biosynthetic process"/>
    <property type="evidence" value="ECO:0007669"/>
    <property type="project" value="TreeGrafter"/>
</dbReference>
<protein>
    <recommendedName>
        <fullName evidence="8 9">Phosphoglucosamine mutase</fullName>
        <ecNumber evidence="7 9">5.4.2.10</ecNumber>
    </recommendedName>
</protein>
<dbReference type="InterPro" id="IPR005844">
    <property type="entry name" value="A-D-PHexomutase_a/b/a-I"/>
</dbReference>
<proteinExistence type="inferred from homology"/>
<comment type="cofactor">
    <cofactor evidence="9">
        <name>Mg(2+)</name>
        <dbReference type="ChEBI" id="CHEBI:18420"/>
    </cofactor>
    <text evidence="9">Binds 1 Mg(2+) ion per subunit.</text>
</comment>
<dbReference type="RefSeq" id="WP_270044694.1">
    <property type="nucleotide sequence ID" value="NZ_JAPDOD010000047.1"/>
</dbReference>
<keyword evidence="2 9" id="KW-0597">Phosphoprotein</keyword>
<feature type="domain" description="Alpha-D-phosphohexomutase alpha/beta/alpha" evidence="13">
    <location>
        <begin position="10"/>
        <end position="141"/>
    </location>
</feature>
<gene>
    <name evidence="9 16" type="primary">glmM</name>
    <name evidence="16" type="ORF">OM076_34515</name>
</gene>
<evidence type="ECO:0000256" key="8">
    <source>
        <dbReference type="ARBA" id="ARBA00068193"/>
    </source>
</evidence>
<comment type="function">
    <text evidence="9 11">Catalyzes the conversion of glucosamine-6-phosphate to glucosamine-1-phosphate.</text>
</comment>
<dbReference type="InterPro" id="IPR050060">
    <property type="entry name" value="Phosphoglucosamine_mutase"/>
</dbReference>
<dbReference type="InterPro" id="IPR005843">
    <property type="entry name" value="A-D-PHexomutase_C"/>
</dbReference>
<evidence type="ECO:0000256" key="5">
    <source>
        <dbReference type="ARBA" id="ARBA00023235"/>
    </source>
</evidence>
<dbReference type="Pfam" id="PF00408">
    <property type="entry name" value="PGM_PMM_IV"/>
    <property type="match status" value="1"/>
</dbReference>
<evidence type="ECO:0000313" key="16">
    <source>
        <dbReference type="EMBL" id="MDA0165434.1"/>
    </source>
</evidence>
<sequence length="447" mass="47106">MPAAPTSAARRLFGTDGVRGVAGEFLTAELALSLARAATARAKREDGRPARVLIIRDTRESGEMLEAAVAAGVAAAGGEALLGGILPTPGAPLLIARHGFDLGVVLSASHNPYRDNGIKFFGGDGYKLSDATEAEIEAALDQPHPVPEHPGRVRAFHGALEDYLRALHERFKDLDLSGQKILLDCANGATFRAAPEIFRRLGADIGVLAHEPDGRNINHNCGSTHLDRLRAGMQTGDDIAGFAFDGDGDRMLAVDRNGTIVDGDELIALAAIHLREAGRLPGNGVAVTVMTNFGFHTAMAEHGVEVAITGVGDRYVLEALREREWALGGEQSGHIIDRNFVPSGDGIASALLTLEALNGSDLADRHAMEKLPQTLINVRVSDKGVAEADEVLEAVERESAALEGQGRVLLRPSGTEPLVRVMVEAPTAERAAAASERLVAVLNAASN</sequence>
<evidence type="ECO:0000256" key="9">
    <source>
        <dbReference type="HAMAP-Rule" id="MF_01554"/>
    </source>
</evidence>
<dbReference type="PANTHER" id="PTHR42946:SF1">
    <property type="entry name" value="PHOSPHOGLUCOMUTASE (ALPHA-D-GLUCOSE-1,6-BISPHOSPHATE-DEPENDENT)"/>
    <property type="match status" value="1"/>
</dbReference>
<feature type="modified residue" description="Phosphoserine" evidence="9">
    <location>
        <position position="109"/>
    </location>
</feature>
<evidence type="ECO:0000259" key="14">
    <source>
        <dbReference type="Pfam" id="PF02879"/>
    </source>
</evidence>
<evidence type="ECO:0000256" key="2">
    <source>
        <dbReference type="ARBA" id="ARBA00022553"/>
    </source>
</evidence>
<dbReference type="InterPro" id="IPR036900">
    <property type="entry name" value="A-D-PHexomutase_C_sf"/>
</dbReference>
<dbReference type="Pfam" id="PF02879">
    <property type="entry name" value="PGM_PMM_II"/>
    <property type="match status" value="1"/>
</dbReference>
<keyword evidence="5 9" id="KW-0413">Isomerase</keyword>
<evidence type="ECO:0000256" key="6">
    <source>
        <dbReference type="ARBA" id="ARBA00050364"/>
    </source>
</evidence>
<feature type="binding site" description="via phosphate group" evidence="9">
    <location>
        <position position="109"/>
    </location>
    <ligand>
        <name>Mg(2+)</name>
        <dbReference type="ChEBI" id="CHEBI:18420"/>
    </ligand>
</feature>
<evidence type="ECO:0000259" key="13">
    <source>
        <dbReference type="Pfam" id="PF02878"/>
    </source>
</evidence>